<evidence type="ECO:0000259" key="13">
    <source>
        <dbReference type="Pfam" id="PF08264"/>
    </source>
</evidence>
<dbReference type="GO" id="GO:1990825">
    <property type="term" value="F:sequence-specific mRNA binding"/>
    <property type="evidence" value="ECO:0007669"/>
    <property type="project" value="EnsemblFungi"/>
</dbReference>
<proteinExistence type="inferred from homology"/>
<dbReference type="SUPFAM" id="SSF50677">
    <property type="entry name" value="ValRS/IleRS/LeuRS editing domain"/>
    <property type="match status" value="1"/>
</dbReference>
<dbReference type="InterPro" id="IPR004493">
    <property type="entry name" value="Leu-tRNA-synth_Ia_arc/euk"/>
</dbReference>
<dbReference type="InterPro" id="IPR013155">
    <property type="entry name" value="M/V/L/I-tRNA-synth_anticd-bd"/>
</dbReference>
<evidence type="ECO:0000256" key="6">
    <source>
        <dbReference type="ARBA" id="ARBA00022840"/>
    </source>
</evidence>
<dbReference type="GO" id="GO:0005524">
    <property type="term" value="F:ATP binding"/>
    <property type="evidence" value="ECO:0007669"/>
    <property type="project" value="UniProtKB-KW"/>
</dbReference>
<keyword evidence="4 11" id="KW-0436">Ligase</keyword>
<dbReference type="InterPro" id="IPR009008">
    <property type="entry name" value="Val/Leu/Ile-tRNA-synth_edit"/>
</dbReference>
<protein>
    <recommendedName>
        <fullName evidence="3">leucine--tRNA ligase</fullName>
        <ecNumber evidence="3">6.1.1.4</ecNumber>
    </recommendedName>
    <alternativeName>
        <fullName evidence="9">Leucyl-tRNA synthetase</fullName>
    </alternativeName>
</protein>
<dbReference type="GO" id="GO:0004823">
    <property type="term" value="F:leucine-tRNA ligase activity"/>
    <property type="evidence" value="ECO:0007669"/>
    <property type="project" value="UniProtKB-EC"/>
</dbReference>
<keyword evidence="7 11" id="KW-0648">Protein biosynthesis</keyword>
<feature type="domain" description="Methionyl/Valyl/Leucyl/Isoleucyl-tRNA synthetase anticodon-binding" evidence="13">
    <location>
        <begin position="788"/>
        <end position="921"/>
    </location>
</feature>
<feature type="domain" description="Leucine--tRNA ligase RagD-binding" evidence="14">
    <location>
        <begin position="941"/>
        <end position="1010"/>
    </location>
</feature>
<evidence type="ECO:0000256" key="5">
    <source>
        <dbReference type="ARBA" id="ARBA00022741"/>
    </source>
</evidence>
<evidence type="ECO:0000256" key="7">
    <source>
        <dbReference type="ARBA" id="ARBA00022917"/>
    </source>
</evidence>
<dbReference type="SUPFAM" id="SSF47323">
    <property type="entry name" value="Anticodon-binding domain of a subclass of class I aminoacyl-tRNA synthetases"/>
    <property type="match status" value="1"/>
</dbReference>
<evidence type="ECO:0000256" key="8">
    <source>
        <dbReference type="ARBA" id="ARBA00023146"/>
    </source>
</evidence>
<comment type="catalytic activity">
    <reaction evidence="10">
        <text>tRNA(Leu) + L-leucine + ATP = L-leucyl-tRNA(Leu) + AMP + diphosphate</text>
        <dbReference type="Rhea" id="RHEA:11688"/>
        <dbReference type="Rhea" id="RHEA-COMP:9613"/>
        <dbReference type="Rhea" id="RHEA-COMP:9622"/>
        <dbReference type="ChEBI" id="CHEBI:30616"/>
        <dbReference type="ChEBI" id="CHEBI:33019"/>
        <dbReference type="ChEBI" id="CHEBI:57427"/>
        <dbReference type="ChEBI" id="CHEBI:78442"/>
        <dbReference type="ChEBI" id="CHEBI:78494"/>
        <dbReference type="ChEBI" id="CHEBI:456215"/>
        <dbReference type="EC" id="6.1.1.4"/>
    </reaction>
</comment>
<dbReference type="InterPro" id="IPR001412">
    <property type="entry name" value="aa-tRNA-synth_I_CS"/>
</dbReference>
<dbReference type="InterPro" id="IPR014729">
    <property type="entry name" value="Rossmann-like_a/b/a_fold"/>
</dbReference>
<comment type="similarity">
    <text evidence="2 11">Belongs to the class-I aminoacyl-tRNA synthetase family.</text>
</comment>
<evidence type="ECO:0000259" key="14">
    <source>
        <dbReference type="Pfam" id="PF24810"/>
    </source>
</evidence>
<dbReference type="Proteomes" id="UP000070444">
    <property type="component" value="Unassembled WGS sequence"/>
</dbReference>
<keyword evidence="5 11" id="KW-0547">Nucleotide-binding</keyword>
<organism evidence="15 16">
    <name type="scientific">Conidiobolus coronatus (strain ATCC 28846 / CBS 209.66 / NRRL 28638)</name>
    <name type="common">Delacroixia coronata</name>
    <dbReference type="NCBI Taxonomy" id="796925"/>
    <lineage>
        <taxon>Eukaryota</taxon>
        <taxon>Fungi</taxon>
        <taxon>Fungi incertae sedis</taxon>
        <taxon>Zoopagomycota</taxon>
        <taxon>Entomophthoromycotina</taxon>
        <taxon>Entomophthoromycetes</taxon>
        <taxon>Entomophthorales</taxon>
        <taxon>Ancylistaceae</taxon>
        <taxon>Conidiobolus</taxon>
    </lineage>
</organism>
<dbReference type="PANTHER" id="PTHR45794:SF1">
    <property type="entry name" value="LEUCINE--TRNA LIGASE, CYTOPLASMIC"/>
    <property type="match status" value="1"/>
</dbReference>
<dbReference type="Pfam" id="PF00133">
    <property type="entry name" value="tRNA-synt_1"/>
    <property type="match status" value="2"/>
</dbReference>
<dbReference type="Gene3D" id="3.40.50.620">
    <property type="entry name" value="HUPs"/>
    <property type="match status" value="1"/>
</dbReference>
<feature type="domain" description="Aminoacyl-tRNA synthetase class Ia" evidence="12">
    <location>
        <begin position="25"/>
        <end position="103"/>
    </location>
</feature>
<dbReference type="Gene3D" id="3.90.740.10">
    <property type="entry name" value="Valyl/Leucyl/Isoleucyl-tRNA synthetase, editing domain"/>
    <property type="match status" value="1"/>
</dbReference>
<dbReference type="FunFam" id="3.90.740.10:FF:000001">
    <property type="entry name" value="Leucine--tRNA ligase, cytoplasmic"/>
    <property type="match status" value="1"/>
</dbReference>
<dbReference type="OrthoDB" id="10249672at2759"/>
<dbReference type="PROSITE" id="PS00178">
    <property type="entry name" value="AA_TRNA_LIGASE_I"/>
    <property type="match status" value="1"/>
</dbReference>
<evidence type="ECO:0000313" key="16">
    <source>
        <dbReference type="Proteomes" id="UP000070444"/>
    </source>
</evidence>
<evidence type="ECO:0000256" key="4">
    <source>
        <dbReference type="ARBA" id="ARBA00022598"/>
    </source>
</evidence>
<dbReference type="GO" id="GO:0006429">
    <property type="term" value="P:leucyl-tRNA aminoacylation"/>
    <property type="evidence" value="ECO:0007669"/>
    <property type="project" value="EnsemblFungi"/>
</dbReference>
<evidence type="ECO:0000256" key="2">
    <source>
        <dbReference type="ARBA" id="ARBA00005594"/>
    </source>
</evidence>
<dbReference type="GO" id="GO:1903432">
    <property type="term" value="P:regulation of TORC1 signaling"/>
    <property type="evidence" value="ECO:0007669"/>
    <property type="project" value="EnsemblFungi"/>
</dbReference>
<dbReference type="SUPFAM" id="SSF52374">
    <property type="entry name" value="Nucleotidylyl transferase"/>
    <property type="match status" value="1"/>
</dbReference>
<dbReference type="STRING" id="796925.A0A137NYQ7"/>
<dbReference type="InterPro" id="IPR002300">
    <property type="entry name" value="aa-tRNA-synth_Ia"/>
</dbReference>
<keyword evidence="8 11" id="KW-0030">Aminoacyl-tRNA synthetase</keyword>
<dbReference type="AlphaFoldDB" id="A0A137NYQ7"/>
<name>A0A137NYQ7_CONC2</name>
<dbReference type="OMA" id="KFIEWQF"/>
<dbReference type="CDD" id="cd07959">
    <property type="entry name" value="Anticodon_Ia_Leu_AEc"/>
    <property type="match status" value="1"/>
</dbReference>
<evidence type="ECO:0000256" key="10">
    <source>
        <dbReference type="ARBA" id="ARBA00047469"/>
    </source>
</evidence>
<evidence type="ECO:0000313" key="15">
    <source>
        <dbReference type="EMBL" id="KXN67963.1"/>
    </source>
</evidence>
<dbReference type="EMBL" id="KQ964603">
    <property type="protein sequence ID" value="KXN67963.1"/>
    <property type="molecule type" value="Genomic_DNA"/>
</dbReference>
<dbReference type="InterPro" id="IPR009080">
    <property type="entry name" value="tRNAsynth_Ia_anticodon-bd"/>
</dbReference>
<dbReference type="Gene3D" id="1.10.730.10">
    <property type="entry name" value="Isoleucyl-tRNA Synthetase, Domain 1"/>
    <property type="match status" value="1"/>
</dbReference>
<dbReference type="Pfam" id="PF24810">
    <property type="entry name" value="RBD_LARS1"/>
    <property type="match status" value="1"/>
</dbReference>
<dbReference type="Pfam" id="PF08264">
    <property type="entry name" value="Anticodon_1"/>
    <property type="match status" value="1"/>
</dbReference>
<evidence type="ECO:0000259" key="12">
    <source>
        <dbReference type="Pfam" id="PF00133"/>
    </source>
</evidence>
<evidence type="ECO:0000256" key="9">
    <source>
        <dbReference type="ARBA" id="ARBA00030520"/>
    </source>
</evidence>
<gene>
    <name evidence="15" type="ORF">CONCODRAFT_9897</name>
</gene>
<dbReference type="GO" id="GO:0005737">
    <property type="term" value="C:cytoplasm"/>
    <property type="evidence" value="ECO:0007669"/>
    <property type="project" value="UniProtKB-SubCell"/>
</dbReference>
<accession>A0A137NYQ7</accession>
<reference evidence="15 16" key="1">
    <citation type="journal article" date="2015" name="Genome Biol. Evol.">
        <title>Phylogenomic analyses indicate that early fungi evolved digesting cell walls of algal ancestors of land plants.</title>
        <authorList>
            <person name="Chang Y."/>
            <person name="Wang S."/>
            <person name="Sekimoto S."/>
            <person name="Aerts A.L."/>
            <person name="Choi C."/>
            <person name="Clum A."/>
            <person name="LaButti K.M."/>
            <person name="Lindquist E.A."/>
            <person name="Yee Ngan C."/>
            <person name="Ohm R.A."/>
            <person name="Salamov A.A."/>
            <person name="Grigoriev I.V."/>
            <person name="Spatafora J.W."/>
            <person name="Berbee M.L."/>
        </authorList>
    </citation>
    <scope>NUCLEOTIDE SEQUENCE [LARGE SCALE GENOMIC DNA]</scope>
    <source>
        <strain evidence="15 16">NRRL 28638</strain>
    </source>
</reference>
<dbReference type="EC" id="6.1.1.4" evidence="3"/>
<sequence>MNPQDNEPKKTHKRDELRKLESIYQKKWSDEKLFETEPKPGQEKFMVTFPFPYMNGKLHLGHTFSFSKAEFAMGYQRLKGKNCLWPFGFHCTGMPIKACADKLAREIELFGEEFDQELVEKALSELSLENKNAPKKHAKVAAKTGNVTYQFQIMESLGIPREEIKLFANPMHWLKYFPPHAIDDINALGCKIDWRRSFITTDANPFFDSFARWQFTKMKQLDKIKFGERYTVFSPLDGQPCMDHDRQSGEGLGPQEYLGIKLEVVQFTPESQQILDATPELKGKKLSLVAATLRPETMYGQTNCFVSNKLDYIAVQSANPDEVYIISHRSARNMSFQSLTHAKGEIKEYVKFPGSALIGTRVKAPFSYHPEVYVLPMDTILATKGTGVVTSVPSDSPDDYANVMDLRKKPEFYKIQPEWIQPFEIAPVVRTPSHGDIIAEKLCQEMKINSPKDKDQLALAKEVAYKEGFYNGTMLQGEFKGMPVQEAKPLVRDSLIAHNLAFKYSEPEGVIMSRSGDECVVALCDQWYMDYGEEKWLALAKKCLERMNLYGEEPRRSFERTLDWLHQWACARSFGLGSKVPFDENFLIESLSDSTVYMAYYTVSHYLQGNSLNGSNPNEHGITADMLTDDVWDFIFLEGPAPASSKISQTLLQEMKDSFNYFYPMDLRVSGKDLIPNHLTFSIYNHTAMFDESKWPKGFRTNGHLLLNGEKMSKSTGNFLTLAQSIEIYGADATRITLADAGDSIEDANFEETTANAAILRLYTLLEWAQEVLSDSTLRSGPKDNFWDNVFESEMNHLVQLAEQAFDNMLYRDALKYGLYEFQAARDAYRDATSHSGGMHIDLIKQYLTNQCLLIAPFAPHFADHIWMTLLNNQTSIMQASWPELSPLGVDKSALEAGEYLRKLVKTIRDLEIASGKKKSKGKSTQVAFDASKPKNLDLQVATEFPQWQAEPIEVLKGCYDAATKTFDDKQLKADMGAKGLLKDKKVMPFVQEIKKRVILNGEKMFNRSLQFDEQAVLNENVDYIAKSLGYNEVKIVVVDVETVQGVQPGEPKPIMTNIE</sequence>
<dbReference type="InterPro" id="IPR055416">
    <property type="entry name" value="RBD_LARS1"/>
</dbReference>
<evidence type="ECO:0000256" key="11">
    <source>
        <dbReference type="RuleBase" id="RU363035"/>
    </source>
</evidence>
<evidence type="ECO:0000256" key="3">
    <source>
        <dbReference type="ARBA" id="ARBA00013164"/>
    </source>
</evidence>
<keyword evidence="16" id="KW-1185">Reference proteome</keyword>
<dbReference type="NCBIfam" id="TIGR00395">
    <property type="entry name" value="leuS_arch"/>
    <property type="match status" value="1"/>
</dbReference>
<keyword evidence="6 11" id="KW-0067">ATP-binding</keyword>
<dbReference type="PANTHER" id="PTHR45794">
    <property type="entry name" value="LEUCYL-TRNA SYNTHETASE"/>
    <property type="match status" value="1"/>
</dbReference>
<dbReference type="NCBIfam" id="NF008957">
    <property type="entry name" value="PRK12300.1"/>
    <property type="match status" value="1"/>
</dbReference>
<comment type="subcellular location">
    <subcellularLocation>
        <location evidence="1">Cytoplasm</location>
    </subcellularLocation>
</comment>
<evidence type="ECO:0000256" key="1">
    <source>
        <dbReference type="ARBA" id="ARBA00004496"/>
    </source>
</evidence>
<feature type="domain" description="Aminoacyl-tRNA synthetase class Ia" evidence="12">
    <location>
        <begin position="181"/>
        <end position="750"/>
    </location>
</feature>
<dbReference type="GO" id="GO:0002161">
    <property type="term" value="F:aminoacyl-tRNA deacylase activity"/>
    <property type="evidence" value="ECO:0007669"/>
    <property type="project" value="InterPro"/>
</dbReference>